<proteinExistence type="predicted"/>
<evidence type="ECO:0000313" key="1">
    <source>
        <dbReference type="EMBL" id="MDR9778214.1"/>
    </source>
</evidence>
<name>A0AAJ2LRX0_9HYPH</name>
<reference evidence="1" key="1">
    <citation type="submission" date="2023-04" db="EMBL/GenBank/DDBJ databases">
        <title>Genomic characterization of faba bean (Vicia faba) microsymbionts in Mexican soils.</title>
        <authorList>
            <person name="Rivera Orduna F.N."/>
            <person name="Guevara-Luna J."/>
            <person name="Yan J."/>
            <person name="Arroyo-Herrera I."/>
            <person name="Li Y."/>
            <person name="Vasquez-Murrieta M.S."/>
            <person name="Wang E.T."/>
        </authorList>
    </citation>
    <scope>NUCLEOTIDE SEQUENCE</scope>
    <source>
        <strain evidence="1">CH26</strain>
    </source>
</reference>
<protein>
    <submittedName>
        <fullName evidence="1">Uncharacterized protein</fullName>
    </submittedName>
</protein>
<sequence>MKLKCKIATIKDEESREIDLSDFIKYTNLSISAFLSYGWFINLNALNDYISKGGANDVGEIGTLSWIPIRVSNIEYQQLVNQIELIYGKKVIEHTELENCQSYNDWWHMQIRLANMERRKRNNKNQ</sequence>
<dbReference type="RefSeq" id="WP_310866325.1">
    <property type="nucleotide sequence ID" value="NZ_JAVLSF010000585.1"/>
</dbReference>
<accession>A0AAJ2LRX0</accession>
<comment type="caution">
    <text evidence="1">The sequence shown here is derived from an EMBL/GenBank/DDBJ whole genome shotgun (WGS) entry which is preliminary data.</text>
</comment>
<gene>
    <name evidence="1" type="ORF">RJJ65_37385</name>
</gene>
<dbReference type="AlphaFoldDB" id="A0AAJ2LRX0"/>
<evidence type="ECO:0000313" key="2">
    <source>
        <dbReference type="Proteomes" id="UP001268610"/>
    </source>
</evidence>
<dbReference type="Proteomes" id="UP001268610">
    <property type="component" value="Unassembled WGS sequence"/>
</dbReference>
<organism evidence="1 2">
    <name type="scientific">Rhizobium hidalgonense</name>
    <dbReference type="NCBI Taxonomy" id="1538159"/>
    <lineage>
        <taxon>Bacteria</taxon>
        <taxon>Pseudomonadati</taxon>
        <taxon>Pseudomonadota</taxon>
        <taxon>Alphaproteobacteria</taxon>
        <taxon>Hyphomicrobiales</taxon>
        <taxon>Rhizobiaceae</taxon>
        <taxon>Rhizobium/Agrobacterium group</taxon>
        <taxon>Rhizobium</taxon>
    </lineage>
</organism>
<dbReference type="EMBL" id="JAVLSF010000585">
    <property type="protein sequence ID" value="MDR9778214.1"/>
    <property type="molecule type" value="Genomic_DNA"/>
</dbReference>